<sequence length="431" mass="49835">MKLNKRVLFQIHSWIGIKLSILFFIVCFSGTLATLSNEMDWLFYPGLRASGQEERASYNEIVSAVEQAFPDGILSYWIMPEEPYLNDIAYVQVGDQRHYVFVDPYLAKVTGSTTVTFQRFFRDFHYYLFMPFYQIGYFIVLVFAFFLLISMVTALVFYKKWWKKFRELKTGKGPLVFFRSLHRVVGLWSIPFAIVFSVTGIWYFTERTNLGSVSEISNPKPPKLEDRNDQVSDQKSLSYQWDYDKAAAMALKEIPNLKIGGIVPSNTTINGIYIRGKSDVALVRKRSNRVFVDPITNEVAQVQKAEEIPTVMYLNDIADPIHFGNWGGLITKVIWFLAGLSLSGLVLTGIWIALKRQMKKVIKEGEVVLGFWKYINWGIALMVVGFMYSFMLMRYSLSWPSLTIISLTLGLIAWLTWYVFEYRLKKSVIKN</sequence>
<keyword evidence="1" id="KW-0472">Membrane</keyword>
<keyword evidence="1" id="KW-0812">Transmembrane</keyword>
<accession>A0A1I2VL98</accession>
<dbReference type="AlphaFoldDB" id="A0A1I2VL98"/>
<proteinExistence type="predicted"/>
<name>A0A1I2VL98_9BACT</name>
<dbReference type="RefSeq" id="WP_092792573.1">
    <property type="nucleotide sequence ID" value="NZ_FOPC01000010.1"/>
</dbReference>
<organism evidence="2 3">
    <name type="scientific">Algoriphagus hitonicola</name>
    <dbReference type="NCBI Taxonomy" id="435880"/>
    <lineage>
        <taxon>Bacteria</taxon>
        <taxon>Pseudomonadati</taxon>
        <taxon>Bacteroidota</taxon>
        <taxon>Cytophagia</taxon>
        <taxon>Cytophagales</taxon>
        <taxon>Cyclobacteriaceae</taxon>
        <taxon>Algoriphagus</taxon>
    </lineage>
</organism>
<dbReference type="OrthoDB" id="111691at2"/>
<evidence type="ECO:0000313" key="3">
    <source>
        <dbReference type="Proteomes" id="UP000199642"/>
    </source>
</evidence>
<evidence type="ECO:0000313" key="2">
    <source>
        <dbReference type="EMBL" id="SFG89942.1"/>
    </source>
</evidence>
<keyword evidence="3" id="KW-1185">Reference proteome</keyword>
<feature type="transmembrane region" description="Helical" evidence="1">
    <location>
        <begin position="184"/>
        <end position="204"/>
    </location>
</feature>
<dbReference type="Pfam" id="PF03929">
    <property type="entry name" value="PepSY_TM"/>
    <property type="match status" value="1"/>
</dbReference>
<feature type="transmembrane region" description="Helical" evidence="1">
    <location>
        <begin position="135"/>
        <end position="158"/>
    </location>
</feature>
<dbReference type="PANTHER" id="PTHR34219:SF8">
    <property type="entry name" value="PEPSY DOMAIN-CONTAINING PROTEIN"/>
    <property type="match status" value="1"/>
</dbReference>
<feature type="transmembrane region" description="Helical" evidence="1">
    <location>
        <begin position="333"/>
        <end position="354"/>
    </location>
</feature>
<evidence type="ECO:0000256" key="1">
    <source>
        <dbReference type="SAM" id="Phobius"/>
    </source>
</evidence>
<feature type="transmembrane region" description="Helical" evidence="1">
    <location>
        <begin position="12"/>
        <end position="35"/>
    </location>
</feature>
<dbReference type="PANTHER" id="PTHR34219">
    <property type="entry name" value="IRON-REGULATED INNER MEMBRANE PROTEIN-RELATED"/>
    <property type="match status" value="1"/>
</dbReference>
<gene>
    <name evidence="2" type="ORF">SAMN04487988_1108</name>
</gene>
<reference evidence="3" key="1">
    <citation type="submission" date="2016-10" db="EMBL/GenBank/DDBJ databases">
        <authorList>
            <person name="Varghese N."/>
            <person name="Submissions S."/>
        </authorList>
    </citation>
    <scope>NUCLEOTIDE SEQUENCE [LARGE SCALE GENOMIC DNA]</scope>
    <source>
        <strain evidence="3">DSM 19315</strain>
    </source>
</reference>
<dbReference type="EMBL" id="FOPC01000010">
    <property type="protein sequence ID" value="SFG89942.1"/>
    <property type="molecule type" value="Genomic_DNA"/>
</dbReference>
<feature type="transmembrane region" description="Helical" evidence="1">
    <location>
        <begin position="374"/>
        <end position="393"/>
    </location>
</feature>
<dbReference type="Proteomes" id="UP000199642">
    <property type="component" value="Unassembled WGS sequence"/>
</dbReference>
<feature type="transmembrane region" description="Helical" evidence="1">
    <location>
        <begin position="399"/>
        <end position="420"/>
    </location>
</feature>
<dbReference type="InterPro" id="IPR005625">
    <property type="entry name" value="PepSY-ass_TM"/>
</dbReference>
<keyword evidence="1" id="KW-1133">Transmembrane helix</keyword>
<dbReference type="STRING" id="435880.SAMN04487988_1108"/>
<protein>
    <submittedName>
        <fullName evidence="2">Uncharacterized iron-regulated membrane protein</fullName>
    </submittedName>
</protein>